<proteinExistence type="predicted"/>
<comment type="caution">
    <text evidence="1">The sequence shown here is derived from an EMBL/GenBank/DDBJ whole genome shotgun (WGS) entry which is preliminary data.</text>
</comment>
<name>A0AAV4WSF8_9ARAC</name>
<dbReference type="AlphaFoldDB" id="A0AAV4WSF8"/>
<dbReference type="EMBL" id="BPLQ01015098">
    <property type="protein sequence ID" value="GIY85851.1"/>
    <property type="molecule type" value="Genomic_DNA"/>
</dbReference>
<evidence type="ECO:0000313" key="1">
    <source>
        <dbReference type="EMBL" id="GIY85851.1"/>
    </source>
</evidence>
<evidence type="ECO:0000313" key="2">
    <source>
        <dbReference type="Proteomes" id="UP001054837"/>
    </source>
</evidence>
<reference evidence="1 2" key="1">
    <citation type="submission" date="2021-06" db="EMBL/GenBank/DDBJ databases">
        <title>Caerostris darwini draft genome.</title>
        <authorList>
            <person name="Kono N."/>
            <person name="Arakawa K."/>
        </authorList>
    </citation>
    <scope>NUCLEOTIDE SEQUENCE [LARGE SCALE GENOMIC DNA]</scope>
</reference>
<keyword evidence="2" id="KW-1185">Reference proteome</keyword>
<accession>A0AAV4WSF8</accession>
<dbReference type="Proteomes" id="UP001054837">
    <property type="component" value="Unassembled WGS sequence"/>
</dbReference>
<protein>
    <submittedName>
        <fullName evidence="1">Uncharacterized protein</fullName>
    </submittedName>
</protein>
<organism evidence="1 2">
    <name type="scientific">Caerostris darwini</name>
    <dbReference type="NCBI Taxonomy" id="1538125"/>
    <lineage>
        <taxon>Eukaryota</taxon>
        <taxon>Metazoa</taxon>
        <taxon>Ecdysozoa</taxon>
        <taxon>Arthropoda</taxon>
        <taxon>Chelicerata</taxon>
        <taxon>Arachnida</taxon>
        <taxon>Araneae</taxon>
        <taxon>Araneomorphae</taxon>
        <taxon>Entelegynae</taxon>
        <taxon>Araneoidea</taxon>
        <taxon>Araneidae</taxon>
        <taxon>Caerostris</taxon>
    </lineage>
</organism>
<sequence>MGTRRGETRSLRAYDAEINLEPPAPTARAESLSRADEIRVMHHLSRLPIGTRRGETRSLCDTEINLVLQASGANSTARAKSLSRTVRNRGDALPVTRASSNRQLISPKTQFLNSADELLSS</sequence>
<gene>
    <name evidence="1" type="ORF">CDAR_546781</name>
</gene>